<evidence type="ECO:0000313" key="12">
    <source>
        <dbReference type="Proteomes" id="UP000694411"/>
    </source>
</evidence>
<dbReference type="Ensembl" id="ENSTGET00000012633.1">
    <property type="protein sequence ID" value="ENSTGEP00000010503.1"/>
    <property type="gene ID" value="ENSTGEG00000008601.1"/>
</dbReference>
<reference evidence="11" key="3">
    <citation type="submission" date="2025-09" db="UniProtKB">
        <authorList>
            <consortium name="Ensembl"/>
        </authorList>
    </citation>
    <scope>IDENTIFICATION</scope>
</reference>
<accession>A0A8D2ES56</accession>
<evidence type="ECO:0000256" key="5">
    <source>
        <dbReference type="ARBA" id="ARBA00022703"/>
    </source>
</evidence>
<evidence type="ECO:0000256" key="1">
    <source>
        <dbReference type="ARBA" id="ARBA00004167"/>
    </source>
</evidence>
<reference evidence="11" key="2">
    <citation type="submission" date="2025-08" db="UniProtKB">
        <authorList>
            <consortium name="Ensembl"/>
        </authorList>
    </citation>
    <scope>IDENTIFICATION</scope>
</reference>
<comment type="subcellular location">
    <subcellularLocation>
        <location evidence="1">Membrane</location>
        <topology evidence="1">Single-pass membrane protein</topology>
    </subcellularLocation>
    <subcellularLocation>
        <location evidence="2">Mitochondrion membrane</location>
    </subcellularLocation>
</comment>
<organism evidence="11 12">
    <name type="scientific">Theropithecus gelada</name>
    <name type="common">Gelada baboon</name>
    <dbReference type="NCBI Taxonomy" id="9565"/>
    <lineage>
        <taxon>Eukaryota</taxon>
        <taxon>Metazoa</taxon>
        <taxon>Chordata</taxon>
        <taxon>Craniata</taxon>
        <taxon>Vertebrata</taxon>
        <taxon>Euteleostomi</taxon>
        <taxon>Mammalia</taxon>
        <taxon>Eutheria</taxon>
        <taxon>Euarchontoglires</taxon>
        <taxon>Primates</taxon>
        <taxon>Haplorrhini</taxon>
        <taxon>Catarrhini</taxon>
        <taxon>Cercopithecidae</taxon>
        <taxon>Cercopithecinae</taxon>
        <taxon>Theropithecus</taxon>
    </lineage>
</organism>
<evidence type="ECO:0000256" key="10">
    <source>
        <dbReference type="SAM" id="Phobius"/>
    </source>
</evidence>
<dbReference type="GO" id="GO:0005783">
    <property type="term" value="C:endoplasmic reticulum"/>
    <property type="evidence" value="ECO:0007669"/>
    <property type="project" value="TreeGrafter"/>
</dbReference>
<feature type="compositionally biased region" description="Basic and acidic residues" evidence="9">
    <location>
        <begin position="71"/>
        <end position="89"/>
    </location>
</feature>
<evidence type="ECO:0000256" key="6">
    <source>
        <dbReference type="ARBA" id="ARBA00022989"/>
    </source>
</evidence>
<dbReference type="Pfam" id="PF06553">
    <property type="entry name" value="BNIP3"/>
    <property type="match status" value="2"/>
</dbReference>
<evidence type="ECO:0000313" key="11">
    <source>
        <dbReference type="Ensembl" id="ENSTGEP00000010503.1"/>
    </source>
</evidence>
<proteinExistence type="inferred from homology"/>
<protein>
    <submittedName>
        <fullName evidence="11">Uncharacterized protein</fullName>
    </submittedName>
</protein>
<keyword evidence="6 10" id="KW-1133">Transmembrane helix</keyword>
<dbReference type="Proteomes" id="UP000694411">
    <property type="component" value="Chromosome 13"/>
</dbReference>
<dbReference type="GO" id="GO:0043065">
    <property type="term" value="P:positive regulation of apoptotic process"/>
    <property type="evidence" value="ECO:0007669"/>
    <property type="project" value="InterPro"/>
</dbReference>
<dbReference type="AlphaFoldDB" id="A0A8D2ES56"/>
<keyword evidence="4 10" id="KW-0812">Transmembrane</keyword>
<evidence type="ECO:0000256" key="8">
    <source>
        <dbReference type="ARBA" id="ARBA00023136"/>
    </source>
</evidence>
<dbReference type="GO" id="GO:0097345">
    <property type="term" value="P:mitochondrial outer membrane permeabilization"/>
    <property type="evidence" value="ECO:0007669"/>
    <property type="project" value="TreeGrafter"/>
</dbReference>
<evidence type="ECO:0000256" key="7">
    <source>
        <dbReference type="ARBA" id="ARBA00023128"/>
    </source>
</evidence>
<dbReference type="PANTHER" id="PTHR15186:SF4">
    <property type="entry name" value="BCL2_ADENOVIRUS E1B 19 KDA PROTEIN-INTERACTING PROTEIN 3"/>
    <property type="match status" value="1"/>
</dbReference>
<sequence>LPSHPQGSWVELHFSNNRNGSSVPALVSTSTGDMEKVLLDAQHESRQNSSKSSHCDRIPRSQTSEYINRAAETDSHSIGEKNSSKSEESYVERRKEVESIFKKHLRLHFYNNPIRKVLLLSPVYKHPTCMATLSMRNTSIRKGGIFSAKFLKIFLLSWLFSHLLATGLGMSIKRWLTTSTQHLFMKNWNLAVH</sequence>
<dbReference type="Gene3D" id="6.10.250.1020">
    <property type="match status" value="1"/>
</dbReference>
<dbReference type="InterPro" id="IPR010548">
    <property type="entry name" value="BNIP3"/>
</dbReference>
<feature type="region of interest" description="Disordered" evidence="9">
    <location>
        <begin position="42"/>
        <end position="89"/>
    </location>
</feature>
<keyword evidence="8 10" id="KW-0472">Membrane</keyword>
<dbReference type="PANTHER" id="PTHR15186">
    <property type="entry name" value="RE48077P"/>
    <property type="match status" value="1"/>
</dbReference>
<name>A0A8D2ES56_THEGE</name>
<dbReference type="GO" id="GO:0005741">
    <property type="term" value="C:mitochondrial outer membrane"/>
    <property type="evidence" value="ECO:0007669"/>
    <property type="project" value="TreeGrafter"/>
</dbReference>
<dbReference type="GO" id="GO:0042802">
    <property type="term" value="F:identical protein binding"/>
    <property type="evidence" value="ECO:0007669"/>
    <property type="project" value="UniProtKB-ARBA"/>
</dbReference>
<evidence type="ECO:0000256" key="2">
    <source>
        <dbReference type="ARBA" id="ARBA00004325"/>
    </source>
</evidence>
<evidence type="ECO:0000256" key="3">
    <source>
        <dbReference type="ARBA" id="ARBA00007710"/>
    </source>
</evidence>
<keyword evidence="5" id="KW-0053">Apoptosis</keyword>
<dbReference type="GO" id="GO:0005635">
    <property type="term" value="C:nuclear envelope"/>
    <property type="evidence" value="ECO:0007669"/>
    <property type="project" value="TreeGrafter"/>
</dbReference>
<reference evidence="11" key="1">
    <citation type="submission" date="2018-05" db="EMBL/GenBank/DDBJ databases">
        <title>Whole genome of Theropithecus gelada.</title>
        <authorList>
            <person name="Chiou K.L."/>
            <person name="Snyder-Mackler N."/>
        </authorList>
    </citation>
    <scope>NUCLEOTIDE SEQUENCE [LARGE SCALE GENOMIC DNA]</scope>
</reference>
<evidence type="ECO:0000256" key="9">
    <source>
        <dbReference type="SAM" id="MobiDB-lite"/>
    </source>
</evidence>
<keyword evidence="7" id="KW-0496">Mitochondrion</keyword>
<comment type="similarity">
    <text evidence="3">Belongs to the NIP3 family.</text>
</comment>
<keyword evidence="12" id="KW-1185">Reference proteome</keyword>
<evidence type="ECO:0000256" key="4">
    <source>
        <dbReference type="ARBA" id="ARBA00022692"/>
    </source>
</evidence>
<feature type="transmembrane region" description="Helical" evidence="10">
    <location>
        <begin position="150"/>
        <end position="172"/>
    </location>
</feature>